<dbReference type="OrthoDB" id="9810967at2"/>
<evidence type="ECO:0000256" key="4">
    <source>
        <dbReference type="ARBA" id="ARBA00010662"/>
    </source>
</evidence>
<dbReference type="InterPro" id="IPR005900">
    <property type="entry name" value="6-phosphogluconolactonase_DevB"/>
</dbReference>
<dbReference type="EC" id="3.1.1.31" evidence="5 7"/>
<dbReference type="AlphaFoldDB" id="A0A5C9A555"/>
<dbReference type="Pfam" id="PF01182">
    <property type="entry name" value="Glucosamine_iso"/>
    <property type="match status" value="1"/>
</dbReference>
<dbReference type="PANTHER" id="PTHR11054">
    <property type="entry name" value="6-PHOSPHOGLUCONOLACTONASE"/>
    <property type="match status" value="1"/>
</dbReference>
<name>A0A5C9A555_9GAMM</name>
<accession>A0A5C9A555</accession>
<keyword evidence="10" id="KW-1185">Reference proteome</keyword>
<dbReference type="PANTHER" id="PTHR11054:SF0">
    <property type="entry name" value="6-PHOSPHOGLUCONOLACTONASE"/>
    <property type="match status" value="1"/>
</dbReference>
<comment type="caution">
    <text evidence="9">The sequence shown here is derived from an EMBL/GenBank/DDBJ whole genome shotgun (WGS) entry which is preliminary data.</text>
</comment>
<evidence type="ECO:0000256" key="2">
    <source>
        <dbReference type="ARBA" id="ARBA00002681"/>
    </source>
</evidence>
<evidence type="ECO:0000256" key="7">
    <source>
        <dbReference type="RuleBase" id="RU365095"/>
    </source>
</evidence>
<organism evidence="9 10">
    <name type="scientific">Parahaliea aestuarii</name>
    <dbReference type="NCBI Taxonomy" id="1852021"/>
    <lineage>
        <taxon>Bacteria</taxon>
        <taxon>Pseudomonadati</taxon>
        <taxon>Pseudomonadota</taxon>
        <taxon>Gammaproteobacteria</taxon>
        <taxon>Cellvibrionales</taxon>
        <taxon>Halieaceae</taxon>
        <taxon>Parahaliea</taxon>
    </lineage>
</organism>
<evidence type="ECO:0000256" key="5">
    <source>
        <dbReference type="ARBA" id="ARBA00013198"/>
    </source>
</evidence>
<comment type="catalytic activity">
    <reaction evidence="1 7">
        <text>6-phospho-D-glucono-1,5-lactone + H2O = 6-phospho-D-gluconate + H(+)</text>
        <dbReference type="Rhea" id="RHEA:12556"/>
        <dbReference type="ChEBI" id="CHEBI:15377"/>
        <dbReference type="ChEBI" id="CHEBI:15378"/>
        <dbReference type="ChEBI" id="CHEBI:57955"/>
        <dbReference type="ChEBI" id="CHEBI:58759"/>
        <dbReference type="EC" id="3.1.1.31"/>
    </reaction>
</comment>
<dbReference type="InterPro" id="IPR006148">
    <property type="entry name" value="Glc/Gal-6P_isomerase"/>
</dbReference>
<sequence length="228" mass="24317">MGQQWHNFDSRDGLAAALAQYLAARLRADIETRGAACLALSGGSTPVPMFQALAQQVLDWPAVSLTLVDERWVDTDHPDSNERLLREHLHLGPAAAARVIGLKTPHQRAIEGEGEASARIAALARPFSALVLGMGGDGHTASWFPQAANLPRLLDRAGTDLVAATEPVTAPHTRMTLTLPAVLNSAEIILHITGEDKKAVLGNAIARGYPVAAVLRQSTTPLSIWWAP</sequence>
<keyword evidence="7 9" id="KW-0378">Hydrolase</keyword>
<dbReference type="Gene3D" id="3.40.50.1360">
    <property type="match status" value="1"/>
</dbReference>
<protein>
    <recommendedName>
        <fullName evidence="6 7">6-phosphogluconolactonase</fullName>
        <shortName evidence="7">6PGL</shortName>
        <ecNumber evidence="5 7">3.1.1.31</ecNumber>
    </recommendedName>
</protein>
<dbReference type="UniPathway" id="UPA00115">
    <property type="reaction ID" value="UER00409"/>
</dbReference>
<proteinExistence type="inferred from homology"/>
<dbReference type="GO" id="GO:0005975">
    <property type="term" value="P:carbohydrate metabolic process"/>
    <property type="evidence" value="ECO:0007669"/>
    <property type="project" value="UniProtKB-UniRule"/>
</dbReference>
<evidence type="ECO:0000313" key="9">
    <source>
        <dbReference type="EMBL" id="TXS95122.1"/>
    </source>
</evidence>
<dbReference type="Proteomes" id="UP000321933">
    <property type="component" value="Unassembled WGS sequence"/>
</dbReference>
<evidence type="ECO:0000313" key="10">
    <source>
        <dbReference type="Proteomes" id="UP000321933"/>
    </source>
</evidence>
<dbReference type="NCBIfam" id="TIGR01198">
    <property type="entry name" value="pgl"/>
    <property type="match status" value="1"/>
</dbReference>
<dbReference type="InterPro" id="IPR037171">
    <property type="entry name" value="NagB/RpiA_transferase-like"/>
</dbReference>
<evidence type="ECO:0000259" key="8">
    <source>
        <dbReference type="Pfam" id="PF01182"/>
    </source>
</evidence>
<comment type="similarity">
    <text evidence="4 7">Belongs to the glucosamine/galactosamine-6-phosphate isomerase family. 6-phosphogluconolactonase subfamily.</text>
</comment>
<comment type="function">
    <text evidence="2 7">Hydrolysis of 6-phosphogluconolactone to 6-phosphogluconate.</text>
</comment>
<dbReference type="SUPFAM" id="SSF100950">
    <property type="entry name" value="NagB/RpiA/CoA transferase-like"/>
    <property type="match status" value="1"/>
</dbReference>
<evidence type="ECO:0000256" key="3">
    <source>
        <dbReference type="ARBA" id="ARBA00004961"/>
    </source>
</evidence>
<dbReference type="GO" id="GO:0017057">
    <property type="term" value="F:6-phosphogluconolactonase activity"/>
    <property type="evidence" value="ECO:0007669"/>
    <property type="project" value="UniProtKB-UniRule"/>
</dbReference>
<dbReference type="InterPro" id="IPR039104">
    <property type="entry name" value="6PGL"/>
</dbReference>
<feature type="domain" description="Glucosamine/galactosamine-6-phosphate isomerase" evidence="8">
    <location>
        <begin position="10"/>
        <end position="217"/>
    </location>
</feature>
<comment type="pathway">
    <text evidence="3 7">Carbohydrate degradation; pentose phosphate pathway; D-ribulose 5-phosphate from D-glucose 6-phosphate (oxidative stage): step 2/3.</text>
</comment>
<dbReference type="GO" id="GO:0006098">
    <property type="term" value="P:pentose-phosphate shunt"/>
    <property type="evidence" value="ECO:0007669"/>
    <property type="project" value="UniProtKB-UniPathway"/>
</dbReference>
<dbReference type="EMBL" id="VRYZ01000001">
    <property type="protein sequence ID" value="TXS95122.1"/>
    <property type="molecule type" value="Genomic_DNA"/>
</dbReference>
<dbReference type="CDD" id="cd01400">
    <property type="entry name" value="6PGL"/>
    <property type="match status" value="1"/>
</dbReference>
<evidence type="ECO:0000256" key="6">
    <source>
        <dbReference type="ARBA" id="ARBA00020337"/>
    </source>
</evidence>
<evidence type="ECO:0000256" key="1">
    <source>
        <dbReference type="ARBA" id="ARBA00000832"/>
    </source>
</evidence>
<gene>
    <name evidence="7 9" type="primary">pgl</name>
    <name evidence="9" type="ORF">FVW59_00340</name>
</gene>
<reference evidence="9 10" key="1">
    <citation type="submission" date="2019-08" db="EMBL/GenBank/DDBJ databases">
        <title>Parahaliea maris sp. nov., isolated from the surface seawater.</title>
        <authorList>
            <person name="Liu Y."/>
        </authorList>
    </citation>
    <scope>NUCLEOTIDE SEQUENCE [LARGE SCALE GENOMIC DNA]</scope>
    <source>
        <strain evidence="9 10">S2-26</strain>
    </source>
</reference>